<dbReference type="Gene3D" id="3.90.226.10">
    <property type="entry name" value="2-enoyl-CoA Hydratase, Chain A, domain 1"/>
    <property type="match status" value="2"/>
</dbReference>
<dbReference type="PROSITE" id="PS50980">
    <property type="entry name" value="COA_CT_NTER"/>
    <property type="match status" value="1"/>
</dbReference>
<dbReference type="Proteomes" id="UP000466785">
    <property type="component" value="Chromosome"/>
</dbReference>
<organism evidence="4 5">
    <name type="scientific">Mycolicibacterium poriferae</name>
    <dbReference type="NCBI Taxonomy" id="39694"/>
    <lineage>
        <taxon>Bacteria</taxon>
        <taxon>Bacillati</taxon>
        <taxon>Actinomycetota</taxon>
        <taxon>Actinomycetes</taxon>
        <taxon>Mycobacteriales</taxon>
        <taxon>Mycobacteriaceae</taxon>
        <taxon>Mycolicibacterium</taxon>
    </lineage>
</organism>
<dbReference type="PROSITE" id="PS50989">
    <property type="entry name" value="COA_CT_CTER"/>
    <property type="match status" value="1"/>
</dbReference>
<dbReference type="InterPro" id="IPR011762">
    <property type="entry name" value="COA_CT_N"/>
</dbReference>
<dbReference type="FunFam" id="3.90.226.10:FF:000021">
    <property type="entry name" value="Acetyl-CoA carboxylase carboxyltransferase subunit"/>
    <property type="match status" value="1"/>
</dbReference>
<dbReference type="GO" id="GO:0016874">
    <property type="term" value="F:ligase activity"/>
    <property type="evidence" value="ECO:0007669"/>
    <property type="project" value="InterPro"/>
</dbReference>
<dbReference type="PANTHER" id="PTHR22855">
    <property type="entry name" value="ACETYL, PROPIONYL, PYRUVATE, AND GLUTACONYL CARBOXYLASE-RELATED"/>
    <property type="match status" value="1"/>
</dbReference>
<dbReference type="InterPro" id="IPR034733">
    <property type="entry name" value="AcCoA_carboxyl_beta"/>
</dbReference>
<name>A0A6N4VF90_9MYCO</name>
<dbReference type="InterPro" id="IPR029045">
    <property type="entry name" value="ClpP/crotonase-like_dom_sf"/>
</dbReference>
<reference evidence="4 5" key="1">
    <citation type="journal article" date="2019" name="Emerg. Microbes Infect.">
        <title>Comprehensive subspecies identification of 175 nontuberculous mycobacteria species based on 7547 genomic profiles.</title>
        <authorList>
            <person name="Matsumoto Y."/>
            <person name="Kinjo T."/>
            <person name="Motooka D."/>
            <person name="Nabeya D."/>
            <person name="Jung N."/>
            <person name="Uechi K."/>
            <person name="Horii T."/>
            <person name="Iida T."/>
            <person name="Fujita J."/>
            <person name="Nakamura S."/>
        </authorList>
    </citation>
    <scope>NUCLEOTIDE SEQUENCE [LARGE SCALE GENOMIC DNA]</scope>
    <source>
        <strain evidence="4 5">JCM 12603</strain>
    </source>
</reference>
<evidence type="ECO:0000259" key="3">
    <source>
        <dbReference type="PROSITE" id="PS50989"/>
    </source>
</evidence>
<evidence type="ECO:0000256" key="1">
    <source>
        <dbReference type="ARBA" id="ARBA00006102"/>
    </source>
</evidence>
<sequence length="540" mass="57927">MLARRNTLVHVLPDNVDATAPGYLENRDGLSAQLDAVAEQLAQANAGGGPKYVARHRKRGKLLVRERIELLLDPDTAFLELCPFAAWGTRFPVGGSVVVGIGIVEGIESMIIAHDPTVRGGASNPYTFRKVFRGMAIARENRLPIINIVESGGADLPTQAEIFVPGGQLFHDLTQHSAAGLPTVALVFGNSTAGGAYIPGMCDYVVMVRNRSKVFLGGPPLVKMATGEVSDDESLGGADMHARTSGLADFMAEDEQDAIRIGRRIMARLNWRKCGTGPTLPPHPPKYDPDQLLGIASVDPKVPFDPRDVIARVVDGSAFDEFKPLYGTSLVTGWASIHGFPVGILANARGILFSEEAEKGSQFIQLANQIDTPLIFLQNTTGFMVGAEYEQGGIIKDGAKMINAVSNSTVPHVTITMGASYGAGNYGMCGRSYSPRFLFAWPNSKSAVMGPAQLAGVLSIVARESAADRGLPFDEDADAQMRTAVEEQIERESVALANSGRLYDDGIIDPRDTRTVLGFCLSVIHNGEVRGQRGYGVFRM</sequence>
<keyword evidence="5" id="KW-1185">Reference proteome</keyword>
<protein>
    <submittedName>
        <fullName evidence="4">Putative acetyl/propionyl-CoA carboxylase beta subunit AccD2</fullName>
    </submittedName>
</protein>
<comment type="similarity">
    <text evidence="1">Belongs to the AccD/PCCB family.</text>
</comment>
<feature type="domain" description="CoA carboxyltransferase C-terminal" evidence="3">
    <location>
        <begin position="288"/>
        <end position="540"/>
    </location>
</feature>
<dbReference type="PANTHER" id="PTHR22855:SF46">
    <property type="entry name" value="METHYLCROTONOYL-COA CARBOXYLASE"/>
    <property type="match status" value="1"/>
</dbReference>
<evidence type="ECO:0000259" key="2">
    <source>
        <dbReference type="PROSITE" id="PS50980"/>
    </source>
</evidence>
<dbReference type="InterPro" id="IPR045190">
    <property type="entry name" value="MCCB/AccD1-like"/>
</dbReference>
<proteinExistence type="inferred from homology"/>
<dbReference type="EMBL" id="AP022570">
    <property type="protein sequence ID" value="BBX52750.1"/>
    <property type="molecule type" value="Genomic_DNA"/>
</dbReference>
<dbReference type="FunFam" id="3.90.226.10:FF:000030">
    <property type="entry name" value="Acetyl-CoA carboxylase carboxyltransferase subunit"/>
    <property type="match status" value="1"/>
</dbReference>
<dbReference type="InterPro" id="IPR011763">
    <property type="entry name" value="COA_CT_C"/>
</dbReference>
<dbReference type="Pfam" id="PF01039">
    <property type="entry name" value="Carboxyl_trans"/>
    <property type="match status" value="1"/>
</dbReference>
<dbReference type="SUPFAM" id="SSF52096">
    <property type="entry name" value="ClpP/crotonase"/>
    <property type="match status" value="2"/>
</dbReference>
<gene>
    <name evidence="4" type="ORF">MPOR_37760</name>
</gene>
<evidence type="ECO:0000313" key="5">
    <source>
        <dbReference type="Proteomes" id="UP000466785"/>
    </source>
</evidence>
<evidence type="ECO:0000313" key="4">
    <source>
        <dbReference type="EMBL" id="BBX52750.1"/>
    </source>
</evidence>
<feature type="domain" description="CoA carboxyltransferase N-terminal" evidence="2">
    <location>
        <begin position="30"/>
        <end position="281"/>
    </location>
</feature>
<dbReference type="AlphaFoldDB" id="A0A6N4VF90"/>
<dbReference type="KEGG" id="mpof:MPOR_37760"/>
<accession>A0A6N4VF90</accession>